<dbReference type="SUPFAM" id="SSF51445">
    <property type="entry name" value="(Trans)glycosidases"/>
    <property type="match status" value="1"/>
</dbReference>
<dbReference type="InterPro" id="IPR050314">
    <property type="entry name" value="Glycosyl_Hydrlase_18"/>
</dbReference>
<evidence type="ECO:0000256" key="9">
    <source>
        <dbReference type="ARBA" id="ARBA00023295"/>
    </source>
</evidence>
<evidence type="ECO:0000256" key="5">
    <source>
        <dbReference type="ARBA" id="ARBA00022729"/>
    </source>
</evidence>
<keyword evidence="7" id="KW-0119">Carbohydrate metabolism</keyword>
<dbReference type="Pfam" id="PF00704">
    <property type="entry name" value="Glyco_hydro_18"/>
    <property type="match status" value="1"/>
</dbReference>
<evidence type="ECO:0000256" key="13">
    <source>
        <dbReference type="SAM" id="SignalP"/>
    </source>
</evidence>
<dbReference type="InterPro" id="IPR001223">
    <property type="entry name" value="Glyco_hydro18_cat"/>
</dbReference>
<evidence type="ECO:0000256" key="11">
    <source>
        <dbReference type="RuleBase" id="RU004453"/>
    </source>
</evidence>
<gene>
    <name evidence="16" type="ORF">SAMN02745163_02534</name>
</gene>
<dbReference type="InterPro" id="IPR011583">
    <property type="entry name" value="Chitinase_II/V-like_cat"/>
</dbReference>
<evidence type="ECO:0000256" key="8">
    <source>
        <dbReference type="ARBA" id="ARBA00023088"/>
    </source>
</evidence>
<dbReference type="GO" id="GO:0008061">
    <property type="term" value="F:chitin binding"/>
    <property type="evidence" value="ECO:0007669"/>
    <property type="project" value="InterPro"/>
</dbReference>
<feature type="domain" description="GH18" evidence="15">
    <location>
        <begin position="35"/>
        <end position="416"/>
    </location>
</feature>
<dbReference type="InterPro" id="IPR019931">
    <property type="entry name" value="LPXTG_anchor"/>
</dbReference>
<dbReference type="OrthoDB" id="9812811at2"/>
<evidence type="ECO:0000256" key="10">
    <source>
        <dbReference type="RuleBase" id="RU000489"/>
    </source>
</evidence>
<feature type="transmembrane region" description="Helical" evidence="12">
    <location>
        <begin position="452"/>
        <end position="472"/>
    </location>
</feature>
<dbReference type="InterPro" id="IPR029070">
    <property type="entry name" value="Chitinase_insertion_sf"/>
</dbReference>
<evidence type="ECO:0000256" key="4">
    <source>
        <dbReference type="ARBA" id="ARBA00022525"/>
    </source>
</evidence>
<evidence type="ECO:0000256" key="1">
    <source>
        <dbReference type="ARBA" id="ARBA00000822"/>
    </source>
</evidence>
<dbReference type="PROSITE" id="PS51910">
    <property type="entry name" value="GH18_2"/>
    <property type="match status" value="1"/>
</dbReference>
<dbReference type="SMART" id="SM00636">
    <property type="entry name" value="Glyco_18"/>
    <property type="match status" value="1"/>
</dbReference>
<sequence length="475" mass="52562">MKKSLKGLIAALAVSTLMVSFAPNTARAAEINKTYKSIGYFYQESGDLNDIDVTKITHLNYSFGLIYHNEEANEQKVPTDSSKLYTIYLPDKVKKDLKTIPELKKKNKDLKVLLSVGGWGCRGFSDAAATKENREKFANSALEIVKEYNLDGIDIDWEYPVNGGWGVIKSIPEDKQNYTLLLQELRNKLGKDSLLTIAGAANANFVKEWTEFSKVVPLLDYVNVMTYDYAYGSQYFNSNLYDSKEFPTIVAGDKYSTDFIINNYLKAGLPAEKTNLGAAFYGRVPKIALEPAKDWDQGGKEVTTPYFTDYEKGVFKGLGVDLDADTFVTYKTIASKMLNNPLFTQKWDDTAKVPYLTMKDKDGKEVFALSYENEKSLSIKMDYVKAKGLGGAMFWDYSCDSKNVLASQLAKDLNVQGVPYTPPTTPTTPTVPSTPEVKATEKGKLPATGMPFASSSLLFGLALAGAGALVVLKRK</sequence>
<evidence type="ECO:0000256" key="6">
    <source>
        <dbReference type="ARBA" id="ARBA00022801"/>
    </source>
</evidence>
<comment type="similarity">
    <text evidence="11">Belongs to the glycosyl hydrolase 18 family.</text>
</comment>
<dbReference type="SUPFAM" id="SSF54556">
    <property type="entry name" value="Chitinase insertion domain"/>
    <property type="match status" value="1"/>
</dbReference>
<dbReference type="Gene3D" id="3.10.50.10">
    <property type="match status" value="1"/>
</dbReference>
<keyword evidence="6 10" id="KW-0378">Hydrolase</keyword>
<keyword evidence="7" id="KW-0146">Chitin degradation</keyword>
<keyword evidence="17" id="KW-1185">Reference proteome</keyword>
<keyword evidence="7" id="KW-0624">Polysaccharide degradation</keyword>
<dbReference type="Proteomes" id="UP000184310">
    <property type="component" value="Unassembled WGS sequence"/>
</dbReference>
<dbReference type="InterPro" id="IPR017853">
    <property type="entry name" value="GH"/>
</dbReference>
<protein>
    <recommendedName>
        <fullName evidence="2">chitinase</fullName>
        <ecNumber evidence="2">3.2.1.14</ecNumber>
    </recommendedName>
</protein>
<feature type="signal peptide" evidence="13">
    <location>
        <begin position="1"/>
        <end position="28"/>
    </location>
</feature>
<comment type="catalytic activity">
    <reaction evidence="1">
        <text>Random endo-hydrolysis of N-acetyl-beta-D-glucosaminide (1-&gt;4)-beta-linkages in chitin and chitodextrins.</text>
        <dbReference type="EC" id="3.2.1.14"/>
    </reaction>
</comment>
<evidence type="ECO:0000256" key="7">
    <source>
        <dbReference type="ARBA" id="ARBA00023024"/>
    </source>
</evidence>
<dbReference type="RefSeq" id="WP_072988053.1">
    <property type="nucleotide sequence ID" value="NZ_FQZB01000010.1"/>
</dbReference>
<keyword evidence="4" id="KW-0964">Secreted</keyword>
<dbReference type="CDD" id="cd06548">
    <property type="entry name" value="GH18_chitinase"/>
    <property type="match status" value="1"/>
</dbReference>
<feature type="chain" id="PRO_5012816377" description="chitinase" evidence="13">
    <location>
        <begin position="29"/>
        <end position="475"/>
    </location>
</feature>
<dbReference type="PANTHER" id="PTHR11177:SF317">
    <property type="entry name" value="CHITINASE 12-RELATED"/>
    <property type="match status" value="1"/>
</dbReference>
<dbReference type="InterPro" id="IPR001579">
    <property type="entry name" value="Glyco_hydro_18_chit_AS"/>
</dbReference>
<dbReference type="GO" id="GO:0005975">
    <property type="term" value="P:carbohydrate metabolic process"/>
    <property type="evidence" value="ECO:0007669"/>
    <property type="project" value="InterPro"/>
</dbReference>
<evidence type="ECO:0000259" key="15">
    <source>
        <dbReference type="PROSITE" id="PS51910"/>
    </source>
</evidence>
<evidence type="ECO:0000259" key="14">
    <source>
        <dbReference type="PROSITE" id="PS50847"/>
    </source>
</evidence>
<dbReference type="AlphaFoldDB" id="A0A1M6LYA2"/>
<dbReference type="NCBIfam" id="TIGR01167">
    <property type="entry name" value="LPXTG_anchor"/>
    <property type="match status" value="1"/>
</dbReference>
<dbReference type="PROSITE" id="PS50847">
    <property type="entry name" value="GRAM_POS_ANCHORING"/>
    <property type="match status" value="1"/>
</dbReference>
<proteinExistence type="inferred from homology"/>
<dbReference type="EMBL" id="FQZB01000010">
    <property type="protein sequence ID" value="SHJ76162.1"/>
    <property type="molecule type" value="Genomic_DNA"/>
</dbReference>
<dbReference type="GO" id="GO:0008843">
    <property type="term" value="F:endochitinase activity"/>
    <property type="evidence" value="ECO:0007669"/>
    <property type="project" value="UniProtKB-EC"/>
</dbReference>
<dbReference type="EC" id="3.2.1.14" evidence="2"/>
<keyword evidence="8" id="KW-0572">Peptidoglycan-anchor</keyword>
<keyword evidence="12" id="KW-0472">Membrane</keyword>
<dbReference type="GO" id="GO:0006032">
    <property type="term" value="P:chitin catabolic process"/>
    <property type="evidence" value="ECO:0007669"/>
    <property type="project" value="UniProtKB-KW"/>
</dbReference>
<evidence type="ECO:0000313" key="16">
    <source>
        <dbReference type="EMBL" id="SHJ76162.1"/>
    </source>
</evidence>
<evidence type="ECO:0000256" key="2">
    <source>
        <dbReference type="ARBA" id="ARBA00012729"/>
    </source>
</evidence>
<reference evidence="16 17" key="1">
    <citation type="submission" date="2016-11" db="EMBL/GenBank/DDBJ databases">
        <authorList>
            <person name="Jaros S."/>
            <person name="Januszkiewicz K."/>
            <person name="Wedrychowicz H."/>
        </authorList>
    </citation>
    <scope>NUCLEOTIDE SEQUENCE [LARGE SCALE GENOMIC DNA]</scope>
    <source>
        <strain evidence="16 17">DSM 21758</strain>
    </source>
</reference>
<evidence type="ECO:0000256" key="3">
    <source>
        <dbReference type="ARBA" id="ARBA00022512"/>
    </source>
</evidence>
<keyword evidence="5 13" id="KW-0732">Signal</keyword>
<evidence type="ECO:0000256" key="12">
    <source>
        <dbReference type="SAM" id="Phobius"/>
    </source>
</evidence>
<accession>A0A1M6LYA2</accession>
<dbReference type="PANTHER" id="PTHR11177">
    <property type="entry name" value="CHITINASE"/>
    <property type="match status" value="1"/>
</dbReference>
<dbReference type="Gene3D" id="3.20.20.80">
    <property type="entry name" value="Glycosidases"/>
    <property type="match status" value="1"/>
</dbReference>
<name>A0A1M6LYA2_9CLOT</name>
<dbReference type="STRING" id="1121302.SAMN02745163_02534"/>
<evidence type="ECO:0000313" key="17">
    <source>
        <dbReference type="Proteomes" id="UP000184310"/>
    </source>
</evidence>
<keyword evidence="3" id="KW-0134">Cell wall</keyword>
<dbReference type="PROSITE" id="PS01095">
    <property type="entry name" value="GH18_1"/>
    <property type="match status" value="1"/>
</dbReference>
<keyword evidence="9 10" id="KW-0326">Glycosidase</keyword>
<keyword evidence="12" id="KW-1133">Transmembrane helix</keyword>
<organism evidence="16 17">
    <name type="scientific">Clostridium cavendishii DSM 21758</name>
    <dbReference type="NCBI Taxonomy" id="1121302"/>
    <lineage>
        <taxon>Bacteria</taxon>
        <taxon>Bacillati</taxon>
        <taxon>Bacillota</taxon>
        <taxon>Clostridia</taxon>
        <taxon>Eubacteriales</taxon>
        <taxon>Clostridiaceae</taxon>
        <taxon>Clostridium</taxon>
    </lineage>
</organism>
<feature type="domain" description="Gram-positive cocci surface proteins LPxTG" evidence="14">
    <location>
        <begin position="445"/>
        <end position="475"/>
    </location>
</feature>
<keyword evidence="12" id="KW-0812">Transmembrane</keyword>